<dbReference type="PATRIC" id="fig|1115803.3.peg.1789"/>
<sequence>MATQHNNDEQQRLAEMYTASVDSAGPEAIAAEHASAQTYNDNLEGAPILDPWLES</sequence>
<reference evidence="1 2" key="1">
    <citation type="submission" date="2012-07" db="EMBL/GenBank/DDBJ databases">
        <authorList>
            <person name="Durkin A.S."/>
            <person name="McCorrison J."/>
            <person name="Torralba M."/>
            <person name="Gillis M."/>
            <person name="Methe B."/>
            <person name="Sutton G."/>
            <person name="Nelson K.E."/>
        </authorList>
    </citation>
    <scope>NUCLEOTIDE SEQUENCE [LARGE SCALE GENOMIC DNA]</scope>
    <source>
        <strain evidence="2">ATCC 12104 / DSM 43013 / CCUG 2238 / JCM 8349 / NCTC 10301 / Howell 279</strain>
    </source>
</reference>
<comment type="caution">
    <text evidence="1">The sequence shown here is derived from an EMBL/GenBank/DDBJ whole genome shotgun (WGS) entry which is preliminary data.</text>
</comment>
<proteinExistence type="predicted"/>
<evidence type="ECO:0000313" key="1">
    <source>
        <dbReference type="EMBL" id="EJN84377.1"/>
    </source>
</evidence>
<accession>J3F287</accession>
<evidence type="ECO:0000313" key="2">
    <source>
        <dbReference type="Proteomes" id="UP000007814"/>
    </source>
</evidence>
<organism evidence="1 2">
    <name type="scientific">Actinomyces naeslundii (strain ATCC 12104 / DSM 43013 / CCUG 2238 / JCM 8349 / NCTC 10301 / Howell 279)</name>
    <dbReference type="NCBI Taxonomy" id="1115803"/>
    <lineage>
        <taxon>Bacteria</taxon>
        <taxon>Bacillati</taxon>
        <taxon>Actinomycetota</taxon>
        <taxon>Actinomycetes</taxon>
        <taxon>Actinomycetales</taxon>
        <taxon>Actinomycetaceae</taxon>
        <taxon>Actinomyces</taxon>
    </lineage>
</organism>
<protein>
    <submittedName>
        <fullName evidence="1">Uncharacterized protein</fullName>
    </submittedName>
</protein>
<name>J3F287_ACTNH</name>
<dbReference type="RefSeq" id="WP_003783846.1">
    <property type="nucleotide sequence ID" value="NZ_ALJK01000150.1"/>
</dbReference>
<dbReference type="Proteomes" id="UP000007814">
    <property type="component" value="Unassembled WGS sequence"/>
</dbReference>
<gene>
    <name evidence="1" type="ORF">HMPREF1129_2453</name>
</gene>
<dbReference type="EMBL" id="ALJK01000150">
    <property type="protein sequence ID" value="EJN84377.1"/>
    <property type="molecule type" value="Genomic_DNA"/>
</dbReference>
<dbReference type="GeneID" id="69122933"/>
<dbReference type="AlphaFoldDB" id="J3F287"/>